<dbReference type="InterPro" id="IPR020843">
    <property type="entry name" value="ER"/>
</dbReference>
<dbReference type="RefSeq" id="XP_002477977.1">
    <property type="nucleotide sequence ID" value="XM_002477932.1"/>
</dbReference>
<dbReference type="SMART" id="SM00829">
    <property type="entry name" value="PKS_ER"/>
    <property type="match status" value="1"/>
</dbReference>
<gene>
    <name evidence="2" type="ORF">TSTA_082470</name>
</gene>
<dbReference type="CDD" id="cd08267">
    <property type="entry name" value="MDR1"/>
    <property type="match status" value="1"/>
</dbReference>
<dbReference type="Pfam" id="PF08240">
    <property type="entry name" value="ADH_N"/>
    <property type="match status" value="1"/>
</dbReference>
<dbReference type="SUPFAM" id="SSF51735">
    <property type="entry name" value="NAD(P)-binding Rossmann-fold domains"/>
    <property type="match status" value="1"/>
</dbReference>
<organism evidence="2 3">
    <name type="scientific">Talaromyces stipitatus (strain ATCC 10500 / CBS 375.48 / QM 6759 / NRRL 1006)</name>
    <name type="common">Penicillium stipitatum</name>
    <dbReference type="NCBI Taxonomy" id="441959"/>
    <lineage>
        <taxon>Eukaryota</taxon>
        <taxon>Fungi</taxon>
        <taxon>Dikarya</taxon>
        <taxon>Ascomycota</taxon>
        <taxon>Pezizomycotina</taxon>
        <taxon>Eurotiomycetes</taxon>
        <taxon>Eurotiomycetidae</taxon>
        <taxon>Eurotiales</taxon>
        <taxon>Trichocomaceae</taxon>
        <taxon>Talaromyces</taxon>
        <taxon>Talaromyces sect. Talaromyces</taxon>
    </lineage>
</organism>
<proteinExistence type="predicted"/>
<dbReference type="SUPFAM" id="SSF50129">
    <property type="entry name" value="GroES-like"/>
    <property type="match status" value="1"/>
</dbReference>
<protein>
    <submittedName>
        <fullName evidence="2">Zinc alcohol dehydrogenase, putative</fullName>
    </submittedName>
</protein>
<dbReference type="Proteomes" id="UP000001745">
    <property type="component" value="Unassembled WGS sequence"/>
</dbReference>
<evidence type="ECO:0000259" key="1">
    <source>
        <dbReference type="SMART" id="SM00829"/>
    </source>
</evidence>
<sequence length="349" mass="37970">MSAWLWTSTTGGLEKNLSKSDTAYRPGQSLRPHEVLIRVFATSLNPADYKVPEGLGLLYKCVVSTPASPGMDFSGRVIATGSKVTNVKLGQVVFGCLPLPRQHGALAEYTVADGRLVVPVPEGVDVIDAATVGIAGQTAIQVIKDRVQAGDHVFINGGSGGVGTYAIQIAKALGCHVTATCSTRNASLLKDIGADEVLDYTSVDVVDYLRKRGPLFSLALDMIGKPDNLYRESHNFLLPGKIFAQVGNESHFSTVGRFVTPRVLGGGQRPYQLVFFKNRFEDLKQIADWMREGRVKPVIDSVFEFDDAVKAFEKLRSNRARGKVVVRVASDESLEVHGYIPDSLWHSHE</sequence>
<dbReference type="GO" id="GO:0016491">
    <property type="term" value="F:oxidoreductase activity"/>
    <property type="evidence" value="ECO:0007669"/>
    <property type="project" value="InterPro"/>
</dbReference>
<dbReference type="EMBL" id="EQ962653">
    <property type="protein sequence ID" value="EED21014.1"/>
    <property type="molecule type" value="Genomic_DNA"/>
</dbReference>
<dbReference type="Gene3D" id="3.40.50.720">
    <property type="entry name" value="NAD(P)-binding Rossmann-like Domain"/>
    <property type="match status" value="1"/>
</dbReference>
<dbReference type="VEuPathDB" id="FungiDB:TSTA_082470"/>
<dbReference type="STRING" id="441959.B8M172"/>
<name>B8M172_TALSN</name>
<dbReference type="OrthoDB" id="201656at2759"/>
<dbReference type="GO" id="GO:0005739">
    <property type="term" value="C:mitochondrion"/>
    <property type="evidence" value="ECO:0007669"/>
    <property type="project" value="TreeGrafter"/>
</dbReference>
<dbReference type="InParanoid" id="B8M172"/>
<dbReference type="PANTHER" id="PTHR11695:SF294">
    <property type="entry name" value="RETICULON-4-INTERACTING PROTEIN 1, MITOCHONDRIAL"/>
    <property type="match status" value="1"/>
</dbReference>
<keyword evidence="3" id="KW-1185">Reference proteome</keyword>
<evidence type="ECO:0000313" key="3">
    <source>
        <dbReference type="Proteomes" id="UP000001745"/>
    </source>
</evidence>
<dbReference type="PANTHER" id="PTHR11695">
    <property type="entry name" value="ALCOHOL DEHYDROGENASE RELATED"/>
    <property type="match status" value="1"/>
</dbReference>
<dbReference type="HOGENOM" id="CLU_026673_3_3_1"/>
<dbReference type="eggNOG" id="KOG1198">
    <property type="taxonomic scope" value="Eukaryota"/>
</dbReference>
<dbReference type="InterPro" id="IPR013154">
    <property type="entry name" value="ADH-like_N"/>
</dbReference>
<dbReference type="PhylomeDB" id="B8M172"/>
<reference evidence="3" key="1">
    <citation type="journal article" date="2015" name="Genome Announc.">
        <title>Genome sequence of the AIDS-associated pathogen Penicillium marneffei (ATCC18224) and its near taxonomic relative Talaromyces stipitatus (ATCC10500).</title>
        <authorList>
            <person name="Nierman W.C."/>
            <person name="Fedorova-Abrams N.D."/>
            <person name="Andrianopoulos A."/>
        </authorList>
    </citation>
    <scope>NUCLEOTIDE SEQUENCE [LARGE SCALE GENOMIC DNA]</scope>
    <source>
        <strain evidence="3">ATCC 10500 / CBS 375.48 / QM 6759 / NRRL 1006</strain>
    </source>
</reference>
<accession>B8M172</accession>
<dbReference type="Gene3D" id="3.90.180.10">
    <property type="entry name" value="Medium-chain alcohol dehydrogenases, catalytic domain"/>
    <property type="match status" value="1"/>
</dbReference>
<dbReference type="GeneID" id="8107705"/>
<dbReference type="InterPro" id="IPR050700">
    <property type="entry name" value="YIM1/Zinc_Alcohol_DH_Fams"/>
</dbReference>
<dbReference type="Pfam" id="PF13602">
    <property type="entry name" value="ADH_zinc_N_2"/>
    <property type="match status" value="1"/>
</dbReference>
<feature type="domain" description="Enoyl reductase (ER)" evidence="1">
    <location>
        <begin position="12"/>
        <end position="326"/>
    </location>
</feature>
<dbReference type="InterPro" id="IPR011032">
    <property type="entry name" value="GroES-like_sf"/>
</dbReference>
<evidence type="ECO:0000313" key="2">
    <source>
        <dbReference type="EMBL" id="EED21014.1"/>
    </source>
</evidence>
<dbReference type="FunCoup" id="B8M172">
    <property type="interactions" value="165"/>
</dbReference>
<dbReference type="AlphaFoldDB" id="B8M172"/>
<dbReference type="InterPro" id="IPR036291">
    <property type="entry name" value="NAD(P)-bd_dom_sf"/>
</dbReference>
<dbReference type="OMA" id="SGGCGIF"/>